<name>A0A7W6DAX7_9HYPH</name>
<protein>
    <recommendedName>
        <fullName evidence="3">DUF4268 domain-containing protein</fullName>
    </recommendedName>
</protein>
<dbReference type="EMBL" id="JACIEE010000010">
    <property type="protein sequence ID" value="MBB3979342.1"/>
    <property type="molecule type" value="Genomic_DNA"/>
</dbReference>
<sequence length="407" mass="44838">MSRQHATPLIITPDGTTIHAATPLGLGSTGHGLNEAAIQDLVQRHPSCLPIAEIDPMFVGPVAICRELTTPAGSIDNLLVTPTGLPVLVECKLWRNPEGRREVIGQILDYSKELTKWSASDLQREASRRLGRKGNVLVKEAGYEVDEVAFNDALTFNLRRGRFLLLIVGDGIREGVEAITEYLQAHAGLHFTLGLVELPIYSAPDGSKIVVPRVLAKTLTIARNVISVPEGMMLEELDESDDATGLPDTPEKIADRARRREIRHQFWSEFLDGLRLDDPEQMLPSPSLGGHIVFKFGAPGGSSWLTVFRDVRYNAVGLALSSNVGSPGEKASMMLVDQANEISTELEGATVDFSQPRPDISQRYLVQNLNDPKDRQRAINWLQDRTNAFINCLRPRIRSALLEMGND</sequence>
<comment type="caution">
    <text evidence="1">The sequence shown here is derived from an EMBL/GenBank/DDBJ whole genome shotgun (WGS) entry which is preliminary data.</text>
</comment>
<gene>
    <name evidence="1" type="ORF">GGQ64_004582</name>
</gene>
<dbReference type="RefSeq" id="WP_183807583.1">
    <property type="nucleotide sequence ID" value="NZ_JACIEE010000010.1"/>
</dbReference>
<dbReference type="AlphaFoldDB" id="A0A7W6DAX7"/>
<organism evidence="1 2">
    <name type="scientific">Mycoplana azooxidifex</name>
    <dbReference type="NCBI Taxonomy" id="1636188"/>
    <lineage>
        <taxon>Bacteria</taxon>
        <taxon>Pseudomonadati</taxon>
        <taxon>Pseudomonadota</taxon>
        <taxon>Alphaproteobacteria</taxon>
        <taxon>Hyphomicrobiales</taxon>
        <taxon>Rhizobiaceae</taxon>
        <taxon>Mycoplana</taxon>
    </lineage>
</organism>
<dbReference type="InterPro" id="IPR011856">
    <property type="entry name" value="tRNA_endonuc-like_dom_sf"/>
</dbReference>
<dbReference type="Proteomes" id="UP000574761">
    <property type="component" value="Unassembled WGS sequence"/>
</dbReference>
<keyword evidence="2" id="KW-1185">Reference proteome</keyword>
<accession>A0A7W6DAX7</accession>
<dbReference type="Gene3D" id="3.40.1350.10">
    <property type="match status" value="1"/>
</dbReference>
<evidence type="ECO:0000313" key="2">
    <source>
        <dbReference type="Proteomes" id="UP000574761"/>
    </source>
</evidence>
<dbReference type="GO" id="GO:0003676">
    <property type="term" value="F:nucleic acid binding"/>
    <property type="evidence" value="ECO:0007669"/>
    <property type="project" value="InterPro"/>
</dbReference>
<reference evidence="1 2" key="1">
    <citation type="submission" date="2020-08" db="EMBL/GenBank/DDBJ databases">
        <title>Genomic Encyclopedia of Type Strains, Phase IV (KMG-IV): sequencing the most valuable type-strain genomes for metagenomic binning, comparative biology and taxonomic classification.</title>
        <authorList>
            <person name="Goeker M."/>
        </authorList>
    </citation>
    <scope>NUCLEOTIDE SEQUENCE [LARGE SCALE GENOMIC DNA]</scope>
    <source>
        <strain evidence="1 2">DSM 100211</strain>
    </source>
</reference>
<evidence type="ECO:0008006" key="3">
    <source>
        <dbReference type="Google" id="ProtNLM"/>
    </source>
</evidence>
<proteinExistence type="predicted"/>
<evidence type="ECO:0000313" key="1">
    <source>
        <dbReference type="EMBL" id="MBB3979342.1"/>
    </source>
</evidence>